<feature type="region of interest" description="Disordered" evidence="2">
    <location>
        <begin position="120"/>
        <end position="144"/>
    </location>
</feature>
<accession>A0ABV7G476</accession>
<feature type="coiled-coil region" evidence="1">
    <location>
        <begin position="38"/>
        <end position="77"/>
    </location>
</feature>
<comment type="caution">
    <text evidence="4">The sequence shown here is derived from an EMBL/GenBank/DDBJ whole genome shotgun (WGS) entry which is preliminary data.</text>
</comment>
<organism evidence="4 5">
    <name type="scientific">Teichococcus globiformis</name>
    <dbReference type="NCBI Taxonomy" id="2307229"/>
    <lineage>
        <taxon>Bacteria</taxon>
        <taxon>Pseudomonadati</taxon>
        <taxon>Pseudomonadota</taxon>
        <taxon>Alphaproteobacteria</taxon>
        <taxon>Acetobacterales</taxon>
        <taxon>Roseomonadaceae</taxon>
        <taxon>Roseomonas</taxon>
    </lineage>
</organism>
<feature type="compositionally biased region" description="Polar residues" evidence="2">
    <location>
        <begin position="124"/>
        <end position="133"/>
    </location>
</feature>
<keyword evidence="5" id="KW-1185">Reference proteome</keyword>
<evidence type="ECO:0000256" key="3">
    <source>
        <dbReference type="SAM" id="SignalP"/>
    </source>
</evidence>
<keyword evidence="1" id="KW-0175">Coiled coil</keyword>
<reference evidence="5" key="1">
    <citation type="journal article" date="2019" name="Int. J. Syst. Evol. Microbiol.">
        <title>The Global Catalogue of Microorganisms (GCM) 10K type strain sequencing project: providing services to taxonomists for standard genome sequencing and annotation.</title>
        <authorList>
            <consortium name="The Broad Institute Genomics Platform"/>
            <consortium name="The Broad Institute Genome Sequencing Center for Infectious Disease"/>
            <person name="Wu L."/>
            <person name="Ma J."/>
        </authorList>
    </citation>
    <scope>NUCLEOTIDE SEQUENCE [LARGE SCALE GENOMIC DNA]</scope>
    <source>
        <strain evidence="5">KCTC 52094</strain>
    </source>
</reference>
<dbReference type="Pfam" id="PF19577">
    <property type="entry name" value="DcaP"/>
    <property type="match status" value="1"/>
</dbReference>
<dbReference type="InterPro" id="IPR045748">
    <property type="entry name" value="DcaP"/>
</dbReference>
<name>A0ABV7G476_9PROT</name>
<keyword evidence="3" id="KW-0732">Signal</keyword>
<feature type="chain" id="PRO_5045573100" evidence="3">
    <location>
        <begin position="36"/>
        <end position="487"/>
    </location>
</feature>
<protein>
    <submittedName>
        <fullName evidence="4">DcaP family trimeric outer membrane transporter</fullName>
    </submittedName>
</protein>
<dbReference type="RefSeq" id="WP_379597604.1">
    <property type="nucleotide sequence ID" value="NZ_JBHRTN010000018.1"/>
</dbReference>
<feature type="signal peptide" evidence="3">
    <location>
        <begin position="1"/>
        <end position="35"/>
    </location>
</feature>
<evidence type="ECO:0000313" key="5">
    <source>
        <dbReference type="Proteomes" id="UP001595593"/>
    </source>
</evidence>
<dbReference type="EMBL" id="JBHRTN010000018">
    <property type="protein sequence ID" value="MFC3126338.1"/>
    <property type="molecule type" value="Genomic_DNA"/>
</dbReference>
<sequence length="487" mass="52256">MSHQLSSRRGATLRHGLLSGTALALAIGFALPAHAQTNTGMRQEIEVLQQRLNALEAQQQREAATAAQARAEQQEIAQRISQQGDLKGSFPRSVRIPGTETSVRLYGFVRLTASRDFEGRNRSDVQSANSVPLTTGPAARQGGDFQFGARRSRLGVETRTNTSHGVARSVLEMDFAGAQSTSSISSQANWIPRLRHAYVEFAGFTLGQTTTLFGDTVNGEFLDSFTFLGLGGPRQAQIRYTAPLGGGTSFAVGLENPLSDFTYAGGVRLPDSDGTVPAVTVNRLPDFTARLMTAGSWGNVALQGVLRRIDYTNKGSLDPAERYADEQWGYGIALGGSLTTVGKSRAFGRVSYGEGIGRYLEIVGSGATSDLGLPGITPDNASMDLVKVSAATLGYQHFWTETVRSTVAGAIARQSYPTYAREFSAATQNFQNRTLGQVIANVVWSPVPDLDVGLEYGYAERSLLSPGPENAQRGVGHRALFAATYRF</sequence>
<evidence type="ECO:0000256" key="1">
    <source>
        <dbReference type="SAM" id="Coils"/>
    </source>
</evidence>
<evidence type="ECO:0000256" key="2">
    <source>
        <dbReference type="SAM" id="MobiDB-lite"/>
    </source>
</evidence>
<proteinExistence type="predicted"/>
<gene>
    <name evidence="4" type="ORF">ACFOD4_14825</name>
</gene>
<dbReference type="SUPFAM" id="SSF56935">
    <property type="entry name" value="Porins"/>
    <property type="match status" value="1"/>
</dbReference>
<dbReference type="Proteomes" id="UP001595593">
    <property type="component" value="Unassembled WGS sequence"/>
</dbReference>
<evidence type="ECO:0000313" key="4">
    <source>
        <dbReference type="EMBL" id="MFC3126338.1"/>
    </source>
</evidence>